<organism evidence="2 3">
    <name type="scientific">Clostridium saccharoperbutylacetonicum N1-4(HMT)</name>
    <dbReference type="NCBI Taxonomy" id="931276"/>
    <lineage>
        <taxon>Bacteria</taxon>
        <taxon>Bacillati</taxon>
        <taxon>Bacillota</taxon>
        <taxon>Clostridia</taxon>
        <taxon>Eubacteriales</taxon>
        <taxon>Clostridiaceae</taxon>
        <taxon>Clostridium</taxon>
    </lineage>
</organism>
<dbReference type="PATRIC" id="fig|931276.5.peg.1651"/>
<evidence type="ECO:0000313" key="3">
    <source>
        <dbReference type="Proteomes" id="UP000011728"/>
    </source>
</evidence>
<proteinExistence type="predicted"/>
<sequence length="204" mass="24908">MKYNFINTIEIIKLKYVTNRELLYKVLRGGIFLDKIKNFIIDVIKYMVKYMIILIIAIGILILGVYMCVKYNDLHPKVWNEFEKNIQKEYGSIKNVEVYDNERCIFVKYSLEKDVDFIRVKEVFKDTRDFLLTDDVFSSIEKYHNKKYHNDFHEIYIRFYNEKGSGNFLYEFHCIRNSDSDEKYENFKMWNIRTHDQENQIFID</sequence>
<protein>
    <submittedName>
        <fullName evidence="2">Uncharacterized protein</fullName>
    </submittedName>
</protein>
<keyword evidence="3" id="KW-1185">Reference proteome</keyword>
<keyword evidence="1" id="KW-0472">Membrane</keyword>
<keyword evidence="1" id="KW-1133">Transmembrane helix</keyword>
<dbReference type="EMBL" id="CP004121">
    <property type="protein sequence ID" value="AGF55450.1"/>
    <property type="molecule type" value="Genomic_DNA"/>
</dbReference>
<dbReference type="KEGG" id="csr:Cspa_c16800"/>
<evidence type="ECO:0000256" key="1">
    <source>
        <dbReference type="SAM" id="Phobius"/>
    </source>
</evidence>
<reference evidence="2 3" key="1">
    <citation type="submission" date="2013-02" db="EMBL/GenBank/DDBJ databases">
        <title>Genome sequence of Clostridium saccharoperbutylacetonicum N1-4(HMT).</title>
        <authorList>
            <person name="Poehlein A."/>
            <person name="Daniel R."/>
        </authorList>
    </citation>
    <scope>NUCLEOTIDE SEQUENCE [LARGE SCALE GENOMIC DNA]</scope>
    <source>
        <strain evidence="3">N1-4(HMT)</strain>
    </source>
</reference>
<dbReference type="HOGENOM" id="CLU_1341337_0_0_9"/>
<accession>M1LRA2</accession>
<gene>
    <name evidence="2" type="ORF">Cspa_c16800</name>
</gene>
<keyword evidence="1" id="KW-0812">Transmembrane</keyword>
<dbReference type="Proteomes" id="UP000011728">
    <property type="component" value="Chromosome"/>
</dbReference>
<dbReference type="AlphaFoldDB" id="M1LRA2"/>
<name>M1LRA2_9CLOT</name>
<evidence type="ECO:0000313" key="2">
    <source>
        <dbReference type="EMBL" id="AGF55450.1"/>
    </source>
</evidence>
<feature type="transmembrane region" description="Helical" evidence="1">
    <location>
        <begin position="50"/>
        <end position="69"/>
    </location>
</feature>